<dbReference type="GO" id="GO:0006351">
    <property type="term" value="P:DNA-templated transcription"/>
    <property type="evidence" value="ECO:0007669"/>
    <property type="project" value="InterPro"/>
</dbReference>
<dbReference type="Pfam" id="PF04082">
    <property type="entry name" value="Fungal_trans"/>
    <property type="match status" value="1"/>
</dbReference>
<dbReference type="AlphaFoldDB" id="S3DIC3"/>
<gene>
    <name evidence="4" type="ORF">GLAREA_02205</name>
</gene>
<reference evidence="4 5" key="1">
    <citation type="journal article" date="2013" name="BMC Genomics">
        <title>Genomics-driven discovery of the pneumocandin biosynthetic gene cluster in the fungus Glarea lozoyensis.</title>
        <authorList>
            <person name="Chen L."/>
            <person name="Yue Q."/>
            <person name="Zhang X."/>
            <person name="Xiang M."/>
            <person name="Wang C."/>
            <person name="Li S."/>
            <person name="Che Y."/>
            <person name="Ortiz-Lopez F.J."/>
            <person name="Bills G.F."/>
            <person name="Liu X."/>
            <person name="An Z."/>
        </authorList>
    </citation>
    <scope>NUCLEOTIDE SEQUENCE [LARGE SCALE GENOMIC DNA]</scope>
    <source>
        <strain evidence="5">ATCC 20868 / MF5171</strain>
    </source>
</reference>
<dbReference type="EMBL" id="KE145371">
    <property type="protein sequence ID" value="EPE26293.1"/>
    <property type="molecule type" value="Genomic_DNA"/>
</dbReference>
<dbReference type="SMART" id="SM00906">
    <property type="entry name" value="Fungal_trans"/>
    <property type="match status" value="1"/>
</dbReference>
<dbReference type="PANTHER" id="PTHR31001:SF49">
    <property type="entry name" value="ZN(II)2CYS6 TRANSCRIPTION FACTOR (EUROFUNG)"/>
    <property type="match status" value="1"/>
</dbReference>
<dbReference type="OMA" id="HTYHFQR"/>
<dbReference type="KEGG" id="glz:GLAREA_02205"/>
<dbReference type="HOGENOM" id="CLU_007426_5_1_1"/>
<dbReference type="PANTHER" id="PTHR31001">
    <property type="entry name" value="UNCHARACTERIZED TRANSCRIPTIONAL REGULATORY PROTEIN"/>
    <property type="match status" value="1"/>
</dbReference>
<protein>
    <recommendedName>
        <fullName evidence="3">Xylanolytic transcriptional activator regulatory domain-containing protein</fullName>
    </recommendedName>
</protein>
<sequence>MSTARNNAAEDRLLHLESLVQQLIGGQGTEKSTEASVHSTKASSKQLNVTANNDSPTTTYFGSTHWSAILQDIHALKVAAGTAVLDASEESPPLTEVVGHQNSDVIFGSSGNYSLQQIISQYLPEKIEVDRFLAAYFSAKTYIAPFIHTYHFQRQYRKFWQDVNKVNPLWLSMLFSVCYFSSRFVALPDSVRNPSTNTIRDYHSFHTAAGKCLVLGQYHRPQKFTLEALLMYAQCRNLQSLDPSREVGAILAVAVRLGYEMGYHRDPDYIGKFTVFDAEMRRRSWAVCKQMDLMISFMLGMPSNIRFEACDAKSPQNLMDSDFDESSVTLPPSRTEIEGTKLLWFAVKERLVVGFYNVYCDALSFKEKSESEILQLDNEVRGMQKTIPKILRARPLAESLADDSFLIMSRIYLDFIYLKSLCILHRKYMKKGNAFSTEVCIDAGSKVVDQFLDMNKEISPGGQLYDVRWMLNNFTMNDFLLGVMVLCLAVHTKLKSGSQITTIPVLIDSKLLDLLKQSHAVCLEKSSVSKDAQSVAGAIKLTLAAAKLSKSHHENNTAPASQSQVAHADEVSFVDEEAIDWFSLELPAWTGYNYNPGDETAFDLMDTLLDFSTVGVANNEWSEFGA</sequence>
<dbReference type="eggNOG" id="ENOG502RVV0">
    <property type="taxonomic scope" value="Eukaryota"/>
</dbReference>
<evidence type="ECO:0000256" key="1">
    <source>
        <dbReference type="ARBA" id="ARBA00004123"/>
    </source>
</evidence>
<evidence type="ECO:0000256" key="2">
    <source>
        <dbReference type="ARBA" id="ARBA00023242"/>
    </source>
</evidence>
<proteinExistence type="predicted"/>
<dbReference type="GO" id="GO:0005634">
    <property type="term" value="C:nucleus"/>
    <property type="evidence" value="ECO:0007669"/>
    <property type="project" value="UniProtKB-SubCell"/>
</dbReference>
<dbReference type="CDD" id="cd12148">
    <property type="entry name" value="fungal_TF_MHR"/>
    <property type="match status" value="1"/>
</dbReference>
<feature type="domain" description="Xylanolytic transcriptional activator regulatory" evidence="3">
    <location>
        <begin position="247"/>
        <end position="321"/>
    </location>
</feature>
<dbReference type="InterPro" id="IPR050613">
    <property type="entry name" value="Sec_Metabolite_Reg"/>
</dbReference>
<dbReference type="Proteomes" id="UP000016922">
    <property type="component" value="Unassembled WGS sequence"/>
</dbReference>
<organism evidence="4 5">
    <name type="scientific">Glarea lozoyensis (strain ATCC 20868 / MF5171)</name>
    <dbReference type="NCBI Taxonomy" id="1116229"/>
    <lineage>
        <taxon>Eukaryota</taxon>
        <taxon>Fungi</taxon>
        <taxon>Dikarya</taxon>
        <taxon>Ascomycota</taxon>
        <taxon>Pezizomycotina</taxon>
        <taxon>Leotiomycetes</taxon>
        <taxon>Helotiales</taxon>
        <taxon>Helotiaceae</taxon>
        <taxon>Glarea</taxon>
    </lineage>
</organism>
<accession>S3DIC3</accession>
<evidence type="ECO:0000313" key="4">
    <source>
        <dbReference type="EMBL" id="EPE26293.1"/>
    </source>
</evidence>
<evidence type="ECO:0000259" key="3">
    <source>
        <dbReference type="SMART" id="SM00906"/>
    </source>
</evidence>
<comment type="subcellular location">
    <subcellularLocation>
        <location evidence="1">Nucleus</location>
    </subcellularLocation>
</comment>
<dbReference type="GeneID" id="19461263"/>
<dbReference type="RefSeq" id="XP_008087612.1">
    <property type="nucleotide sequence ID" value="XM_008089421.1"/>
</dbReference>
<keyword evidence="5" id="KW-1185">Reference proteome</keyword>
<dbReference type="GO" id="GO:0003677">
    <property type="term" value="F:DNA binding"/>
    <property type="evidence" value="ECO:0007669"/>
    <property type="project" value="InterPro"/>
</dbReference>
<name>S3DIC3_GLAL2</name>
<dbReference type="OrthoDB" id="4934715at2759"/>
<keyword evidence="2" id="KW-0539">Nucleus</keyword>
<evidence type="ECO:0000313" key="5">
    <source>
        <dbReference type="Proteomes" id="UP000016922"/>
    </source>
</evidence>
<dbReference type="GO" id="GO:0008270">
    <property type="term" value="F:zinc ion binding"/>
    <property type="evidence" value="ECO:0007669"/>
    <property type="project" value="InterPro"/>
</dbReference>
<dbReference type="InterPro" id="IPR007219">
    <property type="entry name" value="XnlR_reg_dom"/>
</dbReference>